<comment type="caution">
    <text evidence="1">The sequence shown here is derived from an EMBL/GenBank/DDBJ whole genome shotgun (WGS) entry which is preliminary data.</text>
</comment>
<gene>
    <name evidence="1" type="ORF">SDC9_174687</name>
</gene>
<accession>A0A645GK28</accession>
<name>A0A645GK28_9ZZZZ</name>
<organism evidence="1">
    <name type="scientific">bioreactor metagenome</name>
    <dbReference type="NCBI Taxonomy" id="1076179"/>
    <lineage>
        <taxon>unclassified sequences</taxon>
        <taxon>metagenomes</taxon>
        <taxon>ecological metagenomes</taxon>
    </lineage>
</organism>
<evidence type="ECO:0000313" key="1">
    <source>
        <dbReference type="EMBL" id="MPN27257.1"/>
    </source>
</evidence>
<proteinExistence type="predicted"/>
<dbReference type="AlphaFoldDB" id="A0A645GK28"/>
<sequence length="136" mass="14640">MLLNFLTKYANGAICAATGYYPSSSFAENGGMWVGPGTSDWEDYSTWISGALVGSESEKIRAQTAQVNINYYVNDSENWTKFVDTPFAGSADIRNVVTSGPGYVFLETYGTKGNVASIIDGALNALYASLADYVKK</sequence>
<reference evidence="1" key="1">
    <citation type="submission" date="2019-08" db="EMBL/GenBank/DDBJ databases">
        <authorList>
            <person name="Kucharzyk K."/>
            <person name="Murdoch R.W."/>
            <person name="Higgins S."/>
            <person name="Loffler F."/>
        </authorList>
    </citation>
    <scope>NUCLEOTIDE SEQUENCE</scope>
</reference>
<protein>
    <submittedName>
        <fullName evidence="1">Uncharacterized protein</fullName>
    </submittedName>
</protein>
<dbReference type="EMBL" id="VSSQ01077077">
    <property type="protein sequence ID" value="MPN27257.1"/>
    <property type="molecule type" value="Genomic_DNA"/>
</dbReference>